<feature type="compositionally biased region" description="Pro residues" evidence="1">
    <location>
        <begin position="1167"/>
        <end position="1178"/>
    </location>
</feature>
<name>A0A8H3DLT8_9AGAM</name>
<organism evidence="2 3">
    <name type="scientific">Rhizoctonia solani</name>
    <dbReference type="NCBI Taxonomy" id="456999"/>
    <lineage>
        <taxon>Eukaryota</taxon>
        <taxon>Fungi</taxon>
        <taxon>Dikarya</taxon>
        <taxon>Basidiomycota</taxon>
        <taxon>Agaricomycotina</taxon>
        <taxon>Agaricomycetes</taxon>
        <taxon>Cantharellales</taxon>
        <taxon>Ceratobasidiaceae</taxon>
        <taxon>Rhizoctonia</taxon>
    </lineage>
</organism>
<dbReference type="AlphaFoldDB" id="A0A8H3DLT8"/>
<reference evidence="2" key="1">
    <citation type="submission" date="2021-01" db="EMBL/GenBank/DDBJ databases">
        <authorList>
            <person name="Kaushik A."/>
        </authorList>
    </citation>
    <scope>NUCLEOTIDE SEQUENCE</scope>
    <source>
        <strain evidence="2">AG6-10EEA</strain>
    </source>
</reference>
<dbReference type="SUPFAM" id="SSF52540">
    <property type="entry name" value="P-loop containing nucleoside triphosphate hydrolases"/>
    <property type="match status" value="1"/>
</dbReference>
<dbReference type="PANTHER" id="PTHR21529">
    <property type="entry name" value="MAMMARY TURMOR VIRUS RECEPTOR HOMOLOG 1, 2 MTVR1, 2"/>
    <property type="match status" value="1"/>
</dbReference>
<feature type="compositionally biased region" description="Low complexity" evidence="1">
    <location>
        <begin position="1179"/>
        <end position="1190"/>
    </location>
</feature>
<dbReference type="InterPro" id="IPR039904">
    <property type="entry name" value="TRANK1"/>
</dbReference>
<evidence type="ECO:0000256" key="1">
    <source>
        <dbReference type="SAM" id="MobiDB-lite"/>
    </source>
</evidence>
<protein>
    <recommendedName>
        <fullName evidence="4">UvrD-like helicase ATP-binding domain-containing protein</fullName>
    </recommendedName>
</protein>
<comment type="caution">
    <text evidence="2">The sequence shown here is derived from an EMBL/GenBank/DDBJ whole genome shotgun (WGS) entry which is preliminary data.</text>
</comment>
<dbReference type="InterPro" id="IPR027417">
    <property type="entry name" value="P-loop_NTPase"/>
</dbReference>
<feature type="region of interest" description="Disordered" evidence="1">
    <location>
        <begin position="1146"/>
        <end position="1190"/>
    </location>
</feature>
<dbReference type="PANTHER" id="PTHR21529:SF4">
    <property type="entry name" value="TPR AND ANKYRIN REPEAT-CONTAINING PROTEIN 1"/>
    <property type="match status" value="1"/>
</dbReference>
<dbReference type="Proteomes" id="UP000663853">
    <property type="component" value="Unassembled WGS sequence"/>
</dbReference>
<proteinExistence type="predicted"/>
<evidence type="ECO:0000313" key="3">
    <source>
        <dbReference type="Proteomes" id="UP000663853"/>
    </source>
</evidence>
<evidence type="ECO:0000313" key="2">
    <source>
        <dbReference type="EMBL" id="CAE6536920.1"/>
    </source>
</evidence>
<evidence type="ECO:0008006" key="4">
    <source>
        <dbReference type="Google" id="ProtNLM"/>
    </source>
</evidence>
<accession>A0A8H3DLT8</accession>
<gene>
    <name evidence="2" type="ORF">RDB_LOCUS182417</name>
</gene>
<dbReference type="EMBL" id="CAJMXA010004203">
    <property type="protein sequence ID" value="CAE6536920.1"/>
    <property type="molecule type" value="Genomic_DNA"/>
</dbReference>
<sequence>MYTKRKTAQHGTDAADRTCIILQQLPRILRGPGVDYLYVDEVQDNLMIDIYLLRKLAKNVDGIYWSGDSAQTIIAGSSFRINDLKAFTYQEQVLSSSPRITRKSITSPQFTKFDLNVNFRSLSGIVRFSRSLVEAIHKFFPQTIDPMEPEKAKQYGDPPVVFTNIQNEPGYLEHFLLGSSASNRVVFGAQQAILVRDTAAAEELDDRLQGLCNVLPIMDRLEFDDVLIYNFFSTSPAPITVWSCLSRDARLEQPPPPVLCSELKLLYVAVTRARRRCWIWDSGQLIHKLLVTWTSDGLVNTEPASRMIGRLAASSSRAQWSDKGREYFSHRLYKLAAACFRQAGQFNNSKLSTAYHRMSRAKLKRLRSNTPDSREELAAAAEELDSCAELPGIGDSKNVYFHAATCFRDAEKLLPAATAFVKAGQATEGINMLLEAREYKHAANFLVKSREVIETDVFEELREPVRVYFFEHREYGRLSLVFDTFDEKITYARERKYKTHLKYMLAEAERYDELAEEHVAEDNLTDGVAYFIKAYENYQTRTSIIRAVEVVIGYTESVLLVEGTYRKNDQDLAKSLVKTIRPFVNLAGGDSSVKIDLFYTYLWFDYVSIHIIQAWDRANPTHQYARTLASYLLIKRKSWPRNYPLETLLEYIGILKSYKADIMRIIRADQPCALPFAQKLLGFTPIESPSSSLAFTVLQGSLINHAASRVIARHGTWSGRDIDAVLREELPKRLNSLIASWHSAALALNYTQPLHFAPTPYAHSPCQSSQAVADPTGGCAARIHVISKVLETLDVKGNGKHQTDYAVSGYLWLERIYEIIHLVNGELGSIHSLRTVPDFEAISGCLRDWLTRSWAGLFTSGYSADSVTQMLLHFLVQSSFQGILFEQNNTQIFPVDILPNHNLKTTLVQPIRELFFTQGSDRLNNAIEALVHLLNFDIRADIAVMIHFIELLTRKVIVCMNPERQTTLDGLLLPFSWTRVLARQYRDVAGGCSVGSLNGLCLVIKRVSNELRFGALGRSKQLGSDTVDLLNLRLCWCIALVIGHMEQSDSRLALALNTLRAISSEEIMPHYFNRGFIANKLYRVFTGVSNQRAALVALDQTFRHESLVLVLKNSHHKHPAKFIRKVRRVVYTEPAELIEKLDQLESSPNSGILDDGSSESGEDYPLPAQPNPPRPPAQTPQIQQIQPQEQTTAPQDYTLHLIFLSFLLYLFWPSV</sequence>